<dbReference type="InterPro" id="IPR024524">
    <property type="entry name" value="DUF3800"/>
</dbReference>
<dbReference type="Proteomes" id="UP001500603">
    <property type="component" value="Unassembled WGS sequence"/>
</dbReference>
<comment type="caution">
    <text evidence="1">The sequence shown here is derived from an EMBL/GenBank/DDBJ whole genome shotgun (WGS) entry which is preliminary data.</text>
</comment>
<dbReference type="Pfam" id="PF12686">
    <property type="entry name" value="DUF3800"/>
    <property type="match status" value="1"/>
</dbReference>
<dbReference type="RefSeq" id="WP_345493577.1">
    <property type="nucleotide sequence ID" value="NZ_BAABJM010000001.1"/>
</dbReference>
<keyword evidence="2" id="KW-1185">Reference proteome</keyword>
<name>A0ABP9JX90_9NOCA</name>
<reference evidence="2" key="1">
    <citation type="journal article" date="2019" name="Int. J. Syst. Evol. Microbiol.">
        <title>The Global Catalogue of Microorganisms (GCM) 10K type strain sequencing project: providing services to taxonomists for standard genome sequencing and annotation.</title>
        <authorList>
            <consortium name="The Broad Institute Genomics Platform"/>
            <consortium name="The Broad Institute Genome Sequencing Center for Infectious Disease"/>
            <person name="Wu L."/>
            <person name="Ma J."/>
        </authorList>
    </citation>
    <scope>NUCLEOTIDE SEQUENCE [LARGE SCALE GENOMIC DNA]</scope>
    <source>
        <strain evidence="2">JCM 18298</strain>
    </source>
</reference>
<protein>
    <recommendedName>
        <fullName evidence="3">DUF3800 domain-containing protein</fullName>
    </recommendedName>
</protein>
<proteinExistence type="predicted"/>
<gene>
    <name evidence="1" type="ORF">GCM10023318_07540</name>
</gene>
<evidence type="ECO:0000313" key="1">
    <source>
        <dbReference type="EMBL" id="GAA5044585.1"/>
    </source>
</evidence>
<dbReference type="EMBL" id="BAABJM010000001">
    <property type="protein sequence ID" value="GAA5044585.1"/>
    <property type="molecule type" value="Genomic_DNA"/>
</dbReference>
<organism evidence="1 2">
    <name type="scientific">Nocardia callitridis</name>
    <dbReference type="NCBI Taxonomy" id="648753"/>
    <lineage>
        <taxon>Bacteria</taxon>
        <taxon>Bacillati</taxon>
        <taxon>Actinomycetota</taxon>
        <taxon>Actinomycetes</taxon>
        <taxon>Mycobacteriales</taxon>
        <taxon>Nocardiaceae</taxon>
        <taxon>Nocardia</taxon>
    </lineage>
</organism>
<evidence type="ECO:0000313" key="2">
    <source>
        <dbReference type="Proteomes" id="UP001500603"/>
    </source>
</evidence>
<accession>A0ABP9JX90</accession>
<sequence length="316" mass="34999">MFSNYYSVLLCYLDESGDEQALRTPTDPPVLVIAGIVVSRARVHGMVYNFLQLKKKFHPALAKPSVKLSDLITHEVKGSDLRKNVRDGGRNARRAVYRLVEETLCLLEDSNAKIVGEVHVKGTTPLTRWVYSDTVAHIAEQFEAQLRAANTSGAMILDARTKSKNVPSVHRMTTARFRAGGNPYPSLVESPVFGHSDAHVALQIADLLASALLFPMACFAYSQGLINNIHLNESYGEVRERFGPKLRLLEHRYAGPNGRHAGGIVVRDNLNNQPSLRLYKDCPFDAVRRDLLESRVTALQQQTLVGTPLQPTSEGS</sequence>
<evidence type="ECO:0008006" key="3">
    <source>
        <dbReference type="Google" id="ProtNLM"/>
    </source>
</evidence>